<dbReference type="GO" id="GO:0008168">
    <property type="term" value="F:methyltransferase activity"/>
    <property type="evidence" value="ECO:0007669"/>
    <property type="project" value="UniProtKB-KW"/>
</dbReference>
<dbReference type="RefSeq" id="WP_071382588.1">
    <property type="nucleotide sequence ID" value="NZ_MLYO01000035.1"/>
</dbReference>
<feature type="domain" description="Methyltransferase" evidence="1">
    <location>
        <begin position="47"/>
        <end position="143"/>
    </location>
</feature>
<dbReference type="Proteomes" id="UP000179642">
    <property type="component" value="Unassembled WGS sequence"/>
</dbReference>
<keyword evidence="2" id="KW-0808">Transferase</keyword>
<evidence type="ECO:0000313" key="3">
    <source>
        <dbReference type="Proteomes" id="UP000179642"/>
    </source>
</evidence>
<proteinExistence type="predicted"/>
<dbReference type="GO" id="GO:0032259">
    <property type="term" value="P:methylation"/>
    <property type="evidence" value="ECO:0007669"/>
    <property type="project" value="UniProtKB-KW"/>
</dbReference>
<dbReference type="InterPro" id="IPR029063">
    <property type="entry name" value="SAM-dependent_MTases_sf"/>
</dbReference>
<dbReference type="Pfam" id="PF13649">
    <property type="entry name" value="Methyltransf_25"/>
    <property type="match status" value="1"/>
</dbReference>
<name>A0A1S2QCX6_9ACTN</name>
<keyword evidence="3" id="KW-1185">Reference proteome</keyword>
<dbReference type="OrthoDB" id="3818852at2"/>
<protein>
    <submittedName>
        <fullName evidence="2">Methyltransferase type 11</fullName>
    </submittedName>
</protein>
<evidence type="ECO:0000313" key="2">
    <source>
        <dbReference type="EMBL" id="OIK03517.1"/>
    </source>
</evidence>
<reference evidence="2 3" key="1">
    <citation type="submission" date="2016-10" db="EMBL/GenBank/DDBJ databases">
        <title>Genome sequence of Streptomyces sp. MUSC 1.</title>
        <authorList>
            <person name="Lee L.-H."/>
            <person name="Ser H.-L."/>
            <person name="Law J.W.-F."/>
        </authorList>
    </citation>
    <scope>NUCLEOTIDE SEQUENCE [LARGE SCALE GENOMIC DNA]</scope>
    <source>
        <strain evidence="2 3">MUSC 1</strain>
    </source>
</reference>
<dbReference type="InterPro" id="IPR050508">
    <property type="entry name" value="Methyltransf_Superfamily"/>
</dbReference>
<dbReference type="PANTHER" id="PTHR42912">
    <property type="entry name" value="METHYLTRANSFERASE"/>
    <property type="match status" value="1"/>
</dbReference>
<organism evidence="2 3">
    <name type="scientific">Streptomyces monashensis</name>
    <dbReference type="NCBI Taxonomy" id="1678012"/>
    <lineage>
        <taxon>Bacteria</taxon>
        <taxon>Bacillati</taxon>
        <taxon>Actinomycetota</taxon>
        <taxon>Actinomycetes</taxon>
        <taxon>Kitasatosporales</taxon>
        <taxon>Streptomycetaceae</taxon>
        <taxon>Streptomyces</taxon>
    </lineage>
</organism>
<dbReference type="AlphaFoldDB" id="A0A1S2QCX6"/>
<accession>A0A1S2QCX6</accession>
<dbReference type="InterPro" id="IPR041698">
    <property type="entry name" value="Methyltransf_25"/>
</dbReference>
<dbReference type="EMBL" id="MLYO01000035">
    <property type="protein sequence ID" value="OIK03517.1"/>
    <property type="molecule type" value="Genomic_DNA"/>
</dbReference>
<dbReference type="SUPFAM" id="SSF53335">
    <property type="entry name" value="S-adenosyl-L-methionine-dependent methyltransferases"/>
    <property type="match status" value="1"/>
</dbReference>
<comment type="caution">
    <text evidence="2">The sequence shown here is derived from an EMBL/GenBank/DDBJ whole genome shotgun (WGS) entry which is preliminary data.</text>
</comment>
<dbReference type="Gene3D" id="3.40.50.150">
    <property type="entry name" value="Vaccinia Virus protein VP39"/>
    <property type="match status" value="1"/>
</dbReference>
<gene>
    <name evidence="2" type="ORF">BIV23_21760</name>
</gene>
<keyword evidence="2" id="KW-0489">Methyltransferase</keyword>
<evidence type="ECO:0000259" key="1">
    <source>
        <dbReference type="Pfam" id="PF13649"/>
    </source>
</evidence>
<sequence length="266" mass="29025">MPDAASTSRFYDELADDYHLIYADWEASLRRQGAALDALIGRERAAVLDCACGIGTQALGLALRGHRVVGTDVSARAVARAGREAGRLGAGLAAAVADMRQLPFAGGRFDAVVCADNALPHLLTERDVRAALAEMRRVLRPGGRLLVSTRAYDDLRRERPASTLPQVHASADGTGRAVSFQLWHWREDGERYDLEHFQLLLAQGEGEGQGRGEWRVRVRSASYWAIKRERLAGFAAAEGFADIVWLMPEETGFFQPLLAARAVAAD</sequence>
<dbReference type="CDD" id="cd02440">
    <property type="entry name" value="AdoMet_MTases"/>
    <property type="match status" value="1"/>
</dbReference>